<sequence length="225" mass="25709">MTSCAWLFKWTRPNPEEGLEGRFSQEDKLRSEYSVQPQLSGRSRSAMSFHPPSQITVTSRQIPKWGGIPNTSLQSKPLMIYHKAFDASASDLASHFEEVGEVMPQWVYSMYSQTHFHSTTHEVLGVVSGRARLCFGGEGNPERLEPTVEKGDLIIVPAGVGHRLLDELDMDKERFKIVGAYPHRKQWDMCYGESKEEDKFSRNIHRLDWFHSDPLYGKDGPVMHV</sequence>
<dbReference type="EMBL" id="KZ825810">
    <property type="protein sequence ID" value="PYH98570.1"/>
    <property type="molecule type" value="Genomic_DNA"/>
</dbReference>
<dbReference type="OrthoDB" id="2589563at2759"/>
<reference evidence="2 3" key="1">
    <citation type="submission" date="2018-02" db="EMBL/GenBank/DDBJ databases">
        <title>The genomes of Aspergillus section Nigri reveals drivers in fungal speciation.</title>
        <authorList>
            <consortium name="DOE Joint Genome Institute"/>
            <person name="Vesth T.C."/>
            <person name="Nybo J."/>
            <person name="Theobald S."/>
            <person name="Brandl J."/>
            <person name="Frisvad J.C."/>
            <person name="Nielsen K.F."/>
            <person name="Lyhne E.K."/>
            <person name="Kogle M.E."/>
            <person name="Kuo A."/>
            <person name="Riley R."/>
            <person name="Clum A."/>
            <person name="Nolan M."/>
            <person name="Lipzen A."/>
            <person name="Salamov A."/>
            <person name="Henrissat B."/>
            <person name="Wiebenga A."/>
            <person name="De vries R.P."/>
            <person name="Grigoriev I.V."/>
            <person name="Mortensen U.H."/>
            <person name="Andersen M.R."/>
            <person name="Baker S.E."/>
        </authorList>
    </citation>
    <scope>NUCLEOTIDE SEQUENCE [LARGE SCALE GENOMIC DNA]</scope>
    <source>
        <strain evidence="2 3">CBS 707.79</strain>
    </source>
</reference>
<dbReference type="Gene3D" id="2.60.120.10">
    <property type="entry name" value="Jelly Rolls"/>
    <property type="match status" value="1"/>
</dbReference>
<gene>
    <name evidence="2" type="ORF">BO71DRAFT_395166</name>
</gene>
<dbReference type="InterPro" id="IPR047121">
    <property type="entry name" value="YjiB-like"/>
</dbReference>
<organism evidence="2 3">
    <name type="scientific">Aspergillus ellipticus CBS 707.79</name>
    <dbReference type="NCBI Taxonomy" id="1448320"/>
    <lineage>
        <taxon>Eukaryota</taxon>
        <taxon>Fungi</taxon>
        <taxon>Dikarya</taxon>
        <taxon>Ascomycota</taxon>
        <taxon>Pezizomycotina</taxon>
        <taxon>Eurotiomycetes</taxon>
        <taxon>Eurotiomycetidae</taxon>
        <taxon>Eurotiales</taxon>
        <taxon>Aspergillaceae</taxon>
        <taxon>Aspergillus</taxon>
        <taxon>Aspergillus subgen. Circumdati</taxon>
    </lineage>
</organism>
<dbReference type="AlphaFoldDB" id="A0A319DLY9"/>
<accession>A0A319DLY9</accession>
<feature type="domain" description="Cupin type-2" evidence="1">
    <location>
        <begin position="112"/>
        <end position="164"/>
    </location>
</feature>
<evidence type="ECO:0000313" key="2">
    <source>
        <dbReference type="EMBL" id="PYH98570.1"/>
    </source>
</evidence>
<dbReference type="InterPro" id="IPR014710">
    <property type="entry name" value="RmlC-like_jellyroll"/>
</dbReference>
<dbReference type="Pfam" id="PF07883">
    <property type="entry name" value="Cupin_2"/>
    <property type="match status" value="1"/>
</dbReference>
<dbReference type="STRING" id="1448320.A0A319DLY9"/>
<dbReference type="Proteomes" id="UP000247810">
    <property type="component" value="Unassembled WGS sequence"/>
</dbReference>
<proteinExistence type="predicted"/>
<dbReference type="PANTHER" id="PTHR36448">
    <property type="entry name" value="BLR7373 PROTEIN"/>
    <property type="match status" value="1"/>
</dbReference>
<dbReference type="VEuPathDB" id="FungiDB:BO71DRAFT_395166"/>
<dbReference type="CDD" id="cd02219">
    <property type="entry name" value="cupin_YjlB-like"/>
    <property type="match status" value="1"/>
</dbReference>
<dbReference type="PANTHER" id="PTHR36448:SF3">
    <property type="entry name" value="CUPIN TYPE-2 DOMAIN-CONTAINING PROTEIN"/>
    <property type="match status" value="1"/>
</dbReference>
<evidence type="ECO:0000259" key="1">
    <source>
        <dbReference type="Pfam" id="PF07883"/>
    </source>
</evidence>
<dbReference type="InterPro" id="IPR013096">
    <property type="entry name" value="Cupin_2"/>
</dbReference>
<dbReference type="InterPro" id="IPR011051">
    <property type="entry name" value="RmlC_Cupin_sf"/>
</dbReference>
<keyword evidence="3" id="KW-1185">Reference proteome</keyword>
<evidence type="ECO:0000313" key="3">
    <source>
        <dbReference type="Proteomes" id="UP000247810"/>
    </source>
</evidence>
<dbReference type="SUPFAM" id="SSF51182">
    <property type="entry name" value="RmlC-like cupins"/>
    <property type="match status" value="1"/>
</dbReference>
<name>A0A319DLY9_9EURO</name>
<protein>
    <recommendedName>
        <fullName evidence="1">Cupin type-2 domain-containing protein</fullName>
    </recommendedName>
</protein>